<dbReference type="Proteomes" id="UP001633002">
    <property type="component" value="Unassembled WGS sequence"/>
</dbReference>
<dbReference type="EMBL" id="JBJQOH010000004">
    <property type="protein sequence ID" value="KAL3689673.1"/>
    <property type="molecule type" value="Genomic_DNA"/>
</dbReference>
<name>A0ABD3HDQ3_9MARC</name>
<protein>
    <submittedName>
        <fullName evidence="1">Uncharacterized protein</fullName>
    </submittedName>
</protein>
<comment type="caution">
    <text evidence="1">The sequence shown here is derived from an EMBL/GenBank/DDBJ whole genome shotgun (WGS) entry which is preliminary data.</text>
</comment>
<evidence type="ECO:0000313" key="1">
    <source>
        <dbReference type="EMBL" id="KAL3689673.1"/>
    </source>
</evidence>
<reference evidence="1 2" key="1">
    <citation type="submission" date="2024-09" db="EMBL/GenBank/DDBJ databases">
        <title>Chromosome-scale assembly of Riccia sorocarpa.</title>
        <authorList>
            <person name="Paukszto L."/>
        </authorList>
    </citation>
    <scope>NUCLEOTIDE SEQUENCE [LARGE SCALE GENOMIC DNA]</scope>
    <source>
        <strain evidence="1">LP-2024</strain>
        <tissue evidence="1">Aerial parts of the thallus</tissue>
    </source>
</reference>
<keyword evidence="2" id="KW-1185">Reference proteome</keyword>
<accession>A0ABD3HDQ3</accession>
<dbReference type="AlphaFoldDB" id="A0ABD3HDQ3"/>
<evidence type="ECO:0000313" key="2">
    <source>
        <dbReference type="Proteomes" id="UP001633002"/>
    </source>
</evidence>
<organism evidence="1 2">
    <name type="scientific">Riccia sorocarpa</name>
    <dbReference type="NCBI Taxonomy" id="122646"/>
    <lineage>
        <taxon>Eukaryota</taxon>
        <taxon>Viridiplantae</taxon>
        <taxon>Streptophyta</taxon>
        <taxon>Embryophyta</taxon>
        <taxon>Marchantiophyta</taxon>
        <taxon>Marchantiopsida</taxon>
        <taxon>Marchantiidae</taxon>
        <taxon>Marchantiales</taxon>
        <taxon>Ricciaceae</taxon>
        <taxon>Riccia</taxon>
    </lineage>
</organism>
<sequence length="80" mass="8537">MVACALAGRSSFGVVTKARHGQVAVNHQYKAAIAAGRHGVVSGWELIQRGTWSKDSAAGTVISQHFLETAGWDSARVRFL</sequence>
<proteinExistence type="predicted"/>
<gene>
    <name evidence="1" type="ORF">R1sor_015982</name>
</gene>